<dbReference type="Gene3D" id="2.120.10.30">
    <property type="entry name" value="TolB, C-terminal domain"/>
    <property type="match status" value="1"/>
</dbReference>
<dbReference type="AlphaFoldDB" id="A0AAE4ZDM3"/>
<gene>
    <name evidence="2" type="ORF">GWO12_16390</name>
</gene>
<dbReference type="EMBL" id="JAACAK010000141">
    <property type="protein sequence ID" value="NIR76660.1"/>
    <property type="molecule type" value="Genomic_DNA"/>
</dbReference>
<evidence type="ECO:0000313" key="2">
    <source>
        <dbReference type="EMBL" id="NIR76660.1"/>
    </source>
</evidence>
<reference evidence="2 3" key="1">
    <citation type="submission" date="2020-01" db="EMBL/GenBank/DDBJ databases">
        <title>Genomes assembled from Gulf of Kutch pelagic sediment metagenomes.</title>
        <authorList>
            <person name="Chandrashekar M."/>
            <person name="Mahajan M.S."/>
            <person name="Dave K.J."/>
            <person name="Vatsa P."/>
            <person name="Nathani N.M."/>
        </authorList>
    </citation>
    <scope>NUCLEOTIDE SEQUENCE [LARGE SCALE GENOMIC DNA]</scope>
    <source>
        <strain evidence="2">KS3-K002</strain>
    </source>
</reference>
<dbReference type="SUPFAM" id="SSF63829">
    <property type="entry name" value="Calcium-dependent phosphotriesterase"/>
    <property type="match status" value="1"/>
</dbReference>
<sequence length="372" mass="39552">MRFAVDVKAILGLLIVAAWLSCGKDQGSNPGQSTPSLSALPRHASLDTLDFRARGLAWLDDSTVAVIDPDDQQIVRLGVQSGARERAAGKGGGPGELEGAIMIIDDDAGGAIVADMSHKRVSHFDADLSFVRSATVPGLPLALLGRDGDRVDALWMEFELGDRPGFLPVKGVIDLESGSAQRLFSLYEAEGALNRPEEDNPFSPPLFSTALRPDGSLLAARSLEYRIVVFEPDGTVRSSFGRPDLPPRHLDDEERAAERERSQQAAARGGPPPPGMGGMLEESLEAPQPFFGPDAFALDPRGRLWVITEGGAADSTDVDVFAADGTYLGAVRLPDRVQSLAFRGDRLAALVQRTAEAVEGIAGIDLYSLDGS</sequence>
<dbReference type="InterPro" id="IPR011042">
    <property type="entry name" value="6-blade_b-propeller_TolB-like"/>
</dbReference>
<organism evidence="2 3">
    <name type="scientific">Candidatus Kutchimonas denitrificans</name>
    <dbReference type="NCBI Taxonomy" id="3056748"/>
    <lineage>
        <taxon>Bacteria</taxon>
        <taxon>Pseudomonadati</taxon>
        <taxon>Gemmatimonadota</taxon>
        <taxon>Gemmatimonadia</taxon>
        <taxon>Candidatus Palauibacterales</taxon>
        <taxon>Candidatus Palauibacteraceae</taxon>
        <taxon>Candidatus Kutchimonas</taxon>
    </lineage>
</organism>
<dbReference type="Proteomes" id="UP000702544">
    <property type="component" value="Unassembled WGS sequence"/>
</dbReference>
<dbReference type="PROSITE" id="PS51257">
    <property type="entry name" value="PROKAR_LIPOPROTEIN"/>
    <property type="match status" value="1"/>
</dbReference>
<proteinExistence type="predicted"/>
<feature type="region of interest" description="Disordered" evidence="1">
    <location>
        <begin position="238"/>
        <end position="282"/>
    </location>
</feature>
<evidence type="ECO:0000256" key="1">
    <source>
        <dbReference type="SAM" id="MobiDB-lite"/>
    </source>
</evidence>
<comment type="caution">
    <text evidence="2">The sequence shown here is derived from an EMBL/GenBank/DDBJ whole genome shotgun (WGS) entry which is preliminary data.</text>
</comment>
<feature type="compositionally biased region" description="Basic and acidic residues" evidence="1">
    <location>
        <begin position="245"/>
        <end position="262"/>
    </location>
</feature>
<accession>A0AAE4ZDM3</accession>
<name>A0AAE4ZDM3_9BACT</name>
<evidence type="ECO:0000313" key="3">
    <source>
        <dbReference type="Proteomes" id="UP000702544"/>
    </source>
</evidence>
<protein>
    <submittedName>
        <fullName evidence="2">Uncharacterized protein</fullName>
    </submittedName>
</protein>